<evidence type="ECO:0000256" key="5">
    <source>
        <dbReference type="SAM" id="SignalP"/>
    </source>
</evidence>
<dbReference type="InterPro" id="IPR025705">
    <property type="entry name" value="Beta_hexosaminidase_sua/sub"/>
</dbReference>
<dbReference type="InterPro" id="IPR015882">
    <property type="entry name" value="HEX_bac_N"/>
</dbReference>
<dbReference type="PANTHER" id="PTHR22600:SF21">
    <property type="entry name" value="BETA-HEXOSAMINIDASE A"/>
    <property type="match status" value="1"/>
</dbReference>
<evidence type="ECO:0000259" key="7">
    <source>
        <dbReference type="Pfam" id="PF02838"/>
    </source>
</evidence>
<evidence type="ECO:0000256" key="4">
    <source>
        <dbReference type="PIRSR" id="PIRSR625705-1"/>
    </source>
</evidence>
<keyword evidence="5" id="KW-0732">Signal</keyword>
<keyword evidence="2" id="KW-0378">Hydrolase</keyword>
<evidence type="ECO:0000313" key="9">
    <source>
        <dbReference type="Proteomes" id="UP000651057"/>
    </source>
</evidence>
<dbReference type="Gene3D" id="3.30.379.10">
    <property type="entry name" value="Chitobiase/beta-hexosaminidase domain 2-like"/>
    <property type="match status" value="1"/>
</dbReference>
<evidence type="ECO:0000256" key="2">
    <source>
        <dbReference type="ARBA" id="ARBA00022801"/>
    </source>
</evidence>
<feature type="chain" id="PRO_5037900134" evidence="5">
    <location>
        <begin position="21"/>
        <end position="682"/>
    </location>
</feature>
<evidence type="ECO:0000259" key="6">
    <source>
        <dbReference type="Pfam" id="PF00728"/>
    </source>
</evidence>
<evidence type="ECO:0000256" key="3">
    <source>
        <dbReference type="ARBA" id="ARBA00023295"/>
    </source>
</evidence>
<dbReference type="EMBL" id="JAERQJ010000004">
    <property type="protein sequence ID" value="MBL0684441.1"/>
    <property type="molecule type" value="Genomic_DNA"/>
</dbReference>
<feature type="signal peptide" evidence="5">
    <location>
        <begin position="1"/>
        <end position="20"/>
    </location>
</feature>
<dbReference type="PANTHER" id="PTHR22600">
    <property type="entry name" value="BETA-HEXOSAMINIDASE"/>
    <property type="match status" value="1"/>
</dbReference>
<dbReference type="InterPro" id="IPR015883">
    <property type="entry name" value="Glyco_hydro_20_cat"/>
</dbReference>
<dbReference type="RefSeq" id="WP_201920617.1">
    <property type="nucleotide sequence ID" value="NZ_BAABAX010000003.1"/>
</dbReference>
<dbReference type="GO" id="GO:0030203">
    <property type="term" value="P:glycosaminoglycan metabolic process"/>
    <property type="evidence" value="ECO:0007669"/>
    <property type="project" value="TreeGrafter"/>
</dbReference>
<dbReference type="Pfam" id="PF02838">
    <property type="entry name" value="Glyco_hydro_20b"/>
    <property type="match status" value="1"/>
</dbReference>
<accession>A0A936ZY42</accession>
<reference evidence="8" key="1">
    <citation type="submission" date="2021-01" db="EMBL/GenBank/DDBJ databases">
        <authorList>
            <person name="Zhong Y.L."/>
        </authorList>
    </citation>
    <scope>NUCLEOTIDE SEQUENCE</scope>
    <source>
        <strain evidence="8">KCTC 23302</strain>
    </source>
</reference>
<dbReference type="GO" id="GO:0006689">
    <property type="term" value="P:ganglioside catabolic process"/>
    <property type="evidence" value="ECO:0007669"/>
    <property type="project" value="TreeGrafter"/>
</dbReference>
<dbReference type="GO" id="GO:0016020">
    <property type="term" value="C:membrane"/>
    <property type="evidence" value="ECO:0007669"/>
    <property type="project" value="TreeGrafter"/>
</dbReference>
<dbReference type="SUPFAM" id="SSF55545">
    <property type="entry name" value="beta-N-acetylhexosaminidase-like domain"/>
    <property type="match status" value="1"/>
</dbReference>
<feature type="domain" description="Glycoside hydrolase family 20 catalytic" evidence="6">
    <location>
        <begin position="163"/>
        <end position="480"/>
    </location>
</feature>
<sequence>MRKLFISALIIFWAVQLSNAQLIDEKKYNLMPWPNEITPGEGNFIIKKDFTVSILENGTQRLYQATTRFIRRLSGRSGVFFEEGFPNRKKDSSSFKIRIKREGKLKLLEDESYGITVHKNGIVLEAETDIGAIRGLETILQLLESNGDHFYIPSVTIVDSPRFPWRGLMIDVARHYQPVEVLKRNLDAMAAVKLNVFHWHLTDDQGFRVESKSHPKLHELGSDNQYYTHNQISEIVQYASDRGIRVIPEFDVPGHATAMLTAYPELGSKDTIYQIERYAGVFDPTLDPTNEKTYQVLEDLFSEMALLFPDKYFHIGGDENEGKHWNENTKIIEFKKKHGYKTNHDLQTYFNLRIQKILQKLGKKLVGWEEIMTPEMPTTAVIHSWRGVNEGLSPGASLIQAAKKGHHSILSTGYYIDRMNNVKDHYLVDPIPDPSNVTPQEQQLILGGEVTMWGELVTPLTLDSRIWPRTAAIAERFWSPRSVTDIAYMRKRLSVISFRLEELGITHLKNRDVILRNIANGFDIQALIELTKVCQPLKMYTRNKGGIEYKSYSPFTLFADACTTDAPDAYRFKNLVNAYVLDPKESKRTVIALLNSWVQNHGDLQSIKNRTPLTNDILKLSFALKEMSVFFLKMIKQEGVSKLDHATFIKLIEEAKQPHADVELVLNESFEKLFKHLKKNEL</sequence>
<evidence type="ECO:0000313" key="8">
    <source>
        <dbReference type="EMBL" id="MBL0684441.1"/>
    </source>
</evidence>
<keyword evidence="3" id="KW-0326">Glycosidase</keyword>
<proteinExistence type="inferred from homology"/>
<comment type="caution">
    <text evidence="8">The sequence shown here is derived from an EMBL/GenBank/DDBJ whole genome shotgun (WGS) entry which is preliminary data.</text>
</comment>
<comment type="similarity">
    <text evidence="1">Belongs to the glycosyl hydrolase 20 family.</text>
</comment>
<dbReference type="GO" id="GO:0005764">
    <property type="term" value="C:lysosome"/>
    <property type="evidence" value="ECO:0007669"/>
    <property type="project" value="TreeGrafter"/>
</dbReference>
<evidence type="ECO:0000256" key="1">
    <source>
        <dbReference type="ARBA" id="ARBA00006285"/>
    </source>
</evidence>
<dbReference type="GO" id="GO:0004563">
    <property type="term" value="F:beta-N-acetylhexosaminidase activity"/>
    <property type="evidence" value="ECO:0007669"/>
    <property type="project" value="InterPro"/>
</dbReference>
<dbReference type="CDD" id="cd06570">
    <property type="entry name" value="GH20_chitobiase-like_1"/>
    <property type="match status" value="1"/>
</dbReference>
<dbReference type="InterPro" id="IPR017853">
    <property type="entry name" value="GH"/>
</dbReference>
<name>A0A936ZY42_9FLAO</name>
<dbReference type="Pfam" id="PF00728">
    <property type="entry name" value="Glyco_hydro_20"/>
    <property type="match status" value="1"/>
</dbReference>
<dbReference type="PRINTS" id="PR00738">
    <property type="entry name" value="GLHYDRLASE20"/>
</dbReference>
<dbReference type="SUPFAM" id="SSF51445">
    <property type="entry name" value="(Trans)glycosidases"/>
    <property type="match status" value="1"/>
</dbReference>
<dbReference type="AlphaFoldDB" id="A0A936ZY42"/>
<dbReference type="GO" id="GO:0005975">
    <property type="term" value="P:carbohydrate metabolic process"/>
    <property type="evidence" value="ECO:0007669"/>
    <property type="project" value="InterPro"/>
</dbReference>
<dbReference type="Proteomes" id="UP000651057">
    <property type="component" value="Unassembled WGS sequence"/>
</dbReference>
<keyword evidence="9" id="KW-1185">Reference proteome</keyword>
<protein>
    <submittedName>
        <fullName evidence="8">Family 20 glycosylhydrolase</fullName>
    </submittedName>
</protein>
<dbReference type="InterPro" id="IPR029018">
    <property type="entry name" value="Hex-like_dom2"/>
</dbReference>
<dbReference type="Gene3D" id="3.20.20.80">
    <property type="entry name" value="Glycosidases"/>
    <property type="match status" value="1"/>
</dbReference>
<feature type="active site" description="Proton donor" evidence="4">
    <location>
        <position position="319"/>
    </location>
</feature>
<organism evidence="8 9">
    <name type="scientific">Aquimarina mytili</name>
    <dbReference type="NCBI Taxonomy" id="874423"/>
    <lineage>
        <taxon>Bacteria</taxon>
        <taxon>Pseudomonadati</taxon>
        <taxon>Bacteroidota</taxon>
        <taxon>Flavobacteriia</taxon>
        <taxon>Flavobacteriales</taxon>
        <taxon>Flavobacteriaceae</taxon>
        <taxon>Aquimarina</taxon>
    </lineage>
</organism>
<gene>
    <name evidence="8" type="ORF">JJQ60_13010</name>
</gene>
<feature type="domain" description="Beta-hexosaminidase bacterial type N-terminal" evidence="7">
    <location>
        <begin position="28"/>
        <end position="159"/>
    </location>
</feature>